<dbReference type="Proteomes" id="UP001304650">
    <property type="component" value="Chromosome"/>
</dbReference>
<evidence type="ECO:0000313" key="2">
    <source>
        <dbReference type="Proteomes" id="UP001304650"/>
    </source>
</evidence>
<reference evidence="1" key="1">
    <citation type="submission" date="2022-02" db="EMBL/GenBank/DDBJ databases">
        <title>Paenibacillus sp. MBLB1832 Whole Genome Shotgun Sequencing.</title>
        <authorList>
            <person name="Hwang C.Y."/>
            <person name="Cho E.-S."/>
            <person name="Seo M.-J."/>
        </authorList>
    </citation>
    <scope>NUCLEOTIDE SEQUENCE</scope>
    <source>
        <strain evidence="1">MBLB1832</strain>
    </source>
</reference>
<dbReference type="AlphaFoldDB" id="A0AA96LNL5"/>
<dbReference type="RefSeq" id="WP_314799997.1">
    <property type="nucleotide sequence ID" value="NZ_CP130319.1"/>
</dbReference>
<evidence type="ECO:0000313" key="1">
    <source>
        <dbReference type="EMBL" id="WNR44416.1"/>
    </source>
</evidence>
<organism evidence="1 2">
    <name type="scientific">Paenibacillus roseopurpureus</name>
    <dbReference type="NCBI Taxonomy" id="2918901"/>
    <lineage>
        <taxon>Bacteria</taxon>
        <taxon>Bacillati</taxon>
        <taxon>Bacillota</taxon>
        <taxon>Bacilli</taxon>
        <taxon>Bacillales</taxon>
        <taxon>Paenibacillaceae</taxon>
        <taxon>Paenibacillus</taxon>
    </lineage>
</organism>
<proteinExistence type="predicted"/>
<keyword evidence="2" id="KW-1185">Reference proteome</keyword>
<accession>A0AA96LNL5</accession>
<protein>
    <submittedName>
        <fullName evidence="1">Uncharacterized protein</fullName>
    </submittedName>
</protein>
<name>A0AA96LNL5_9BACL</name>
<gene>
    <name evidence="1" type="ORF">MJB10_25695</name>
</gene>
<dbReference type="KEGG" id="proo:MJB10_25695"/>
<dbReference type="EMBL" id="CP130319">
    <property type="protein sequence ID" value="WNR44416.1"/>
    <property type="molecule type" value="Genomic_DNA"/>
</dbReference>
<sequence length="99" mass="11371">MEKPKKMMSKRKQIWIISITSLLVIYLLFFPNLTAELAVRKHLFFSLHPIKAFSVQVEGKGSTSFGGAKLYYVDEISKSFIWVKKNWLGYRVITDGTGP</sequence>